<dbReference type="EMBL" id="JAELUP010000016">
    <property type="protein sequence ID" value="MBJ6361069.1"/>
    <property type="molecule type" value="Genomic_DNA"/>
</dbReference>
<accession>A0A934J3Q4</accession>
<dbReference type="AlphaFoldDB" id="A0A934J3Q4"/>
<evidence type="ECO:0000313" key="1">
    <source>
        <dbReference type="EMBL" id="MBJ6361069.1"/>
    </source>
</evidence>
<protein>
    <submittedName>
        <fullName evidence="1">Uncharacterized protein</fullName>
    </submittedName>
</protein>
<dbReference type="RefSeq" id="WP_199018609.1">
    <property type="nucleotide sequence ID" value="NZ_JAELUP010000016.1"/>
</dbReference>
<reference evidence="1" key="1">
    <citation type="submission" date="2020-12" db="EMBL/GenBank/DDBJ databases">
        <authorList>
            <person name="Huq M.A."/>
        </authorList>
    </citation>
    <scope>NUCLEOTIDE SEQUENCE</scope>
    <source>
        <strain evidence="1">MAHUQ-46</strain>
    </source>
</reference>
<organism evidence="1 2">
    <name type="scientific">Paenibacillus roseus</name>
    <dbReference type="NCBI Taxonomy" id="2798579"/>
    <lineage>
        <taxon>Bacteria</taxon>
        <taxon>Bacillati</taxon>
        <taxon>Bacillota</taxon>
        <taxon>Bacilli</taxon>
        <taxon>Bacillales</taxon>
        <taxon>Paenibacillaceae</taxon>
        <taxon>Paenibacillus</taxon>
    </lineage>
</organism>
<sequence length="54" mass="6196">MRQALAQAVISELNLRRMFFQKGRHSPAPPVFTEVLTDEEKLERMKAMIPTANP</sequence>
<proteinExistence type="predicted"/>
<keyword evidence="2" id="KW-1185">Reference proteome</keyword>
<evidence type="ECO:0000313" key="2">
    <source>
        <dbReference type="Proteomes" id="UP000640274"/>
    </source>
</evidence>
<gene>
    <name evidence="1" type="ORF">JFN88_07030</name>
</gene>
<comment type="caution">
    <text evidence="1">The sequence shown here is derived from an EMBL/GenBank/DDBJ whole genome shotgun (WGS) entry which is preliminary data.</text>
</comment>
<dbReference type="Proteomes" id="UP000640274">
    <property type="component" value="Unassembled WGS sequence"/>
</dbReference>
<name>A0A934J3Q4_9BACL</name>